<evidence type="ECO:0000313" key="8">
    <source>
        <dbReference type="EMBL" id="MCT8972220.1"/>
    </source>
</evidence>
<evidence type="ECO:0000256" key="1">
    <source>
        <dbReference type="ARBA" id="ARBA00012417"/>
    </source>
</evidence>
<dbReference type="EC" id="2.7.7.7" evidence="1"/>
<evidence type="ECO:0000256" key="2">
    <source>
        <dbReference type="ARBA" id="ARBA00022679"/>
    </source>
</evidence>
<dbReference type="Gene3D" id="1.20.272.10">
    <property type="match status" value="1"/>
</dbReference>
<keyword evidence="9" id="KW-1185">Reference proteome</keyword>
<keyword evidence="2 8" id="KW-0808">Transferase</keyword>
<dbReference type="SUPFAM" id="SSF48019">
    <property type="entry name" value="post-AAA+ oligomerization domain-like"/>
    <property type="match status" value="1"/>
</dbReference>
<dbReference type="InterPro" id="IPR005790">
    <property type="entry name" value="DNA_polIII_delta"/>
</dbReference>
<dbReference type="Proteomes" id="UP001320898">
    <property type="component" value="Unassembled WGS sequence"/>
</dbReference>
<evidence type="ECO:0000256" key="4">
    <source>
        <dbReference type="ARBA" id="ARBA00022705"/>
    </source>
</evidence>
<gene>
    <name evidence="8" type="primary">holA</name>
    <name evidence="8" type="ORF">MUB46_10155</name>
</gene>
<dbReference type="InterPro" id="IPR008921">
    <property type="entry name" value="DNA_pol3_clamp-load_cplx_C"/>
</dbReference>
<keyword evidence="3 8" id="KW-0548">Nucleotidyltransferase</keyword>
<dbReference type="Gene3D" id="3.40.50.300">
    <property type="entry name" value="P-loop containing nucleotide triphosphate hydrolases"/>
    <property type="match status" value="1"/>
</dbReference>
<reference evidence="8 9" key="1">
    <citation type="submission" date="2022-04" db="EMBL/GenBank/DDBJ databases">
        <authorList>
            <person name="Ye Y.-Q."/>
            <person name="Du Z.-J."/>
        </authorList>
    </citation>
    <scope>NUCLEOTIDE SEQUENCE [LARGE SCALE GENOMIC DNA]</scope>
    <source>
        <strain evidence="8 9">A6E488</strain>
    </source>
</reference>
<dbReference type="GO" id="GO:0009360">
    <property type="term" value="C:DNA polymerase III complex"/>
    <property type="evidence" value="ECO:0007669"/>
    <property type="project" value="TreeGrafter"/>
</dbReference>
<keyword evidence="5" id="KW-0239">DNA-directed DNA polymerase</keyword>
<proteinExistence type="inferred from homology"/>
<dbReference type="GO" id="GO:0003677">
    <property type="term" value="F:DNA binding"/>
    <property type="evidence" value="ECO:0007669"/>
    <property type="project" value="InterPro"/>
</dbReference>
<comment type="caution">
    <text evidence="8">The sequence shown here is derived from an EMBL/GenBank/DDBJ whole genome shotgun (WGS) entry which is preliminary data.</text>
</comment>
<dbReference type="NCBIfam" id="TIGR01128">
    <property type="entry name" value="holA"/>
    <property type="match status" value="1"/>
</dbReference>
<evidence type="ECO:0000313" key="9">
    <source>
        <dbReference type="Proteomes" id="UP001320898"/>
    </source>
</evidence>
<dbReference type="SUPFAM" id="SSF52540">
    <property type="entry name" value="P-loop containing nucleoside triphosphate hydrolases"/>
    <property type="match status" value="1"/>
</dbReference>
<keyword evidence="4" id="KW-0235">DNA replication</keyword>
<protein>
    <recommendedName>
        <fullName evidence="1">DNA-directed DNA polymerase</fullName>
        <ecNumber evidence="1">2.7.7.7</ecNumber>
    </recommendedName>
</protein>
<evidence type="ECO:0000256" key="6">
    <source>
        <dbReference type="ARBA" id="ARBA00034754"/>
    </source>
</evidence>
<comment type="similarity">
    <text evidence="6">Belongs to the DNA polymerase HolA subunit family.</text>
</comment>
<dbReference type="Gene3D" id="1.10.8.60">
    <property type="match status" value="1"/>
</dbReference>
<comment type="catalytic activity">
    <reaction evidence="7">
        <text>DNA(n) + a 2'-deoxyribonucleoside 5'-triphosphate = DNA(n+1) + diphosphate</text>
        <dbReference type="Rhea" id="RHEA:22508"/>
        <dbReference type="Rhea" id="RHEA-COMP:17339"/>
        <dbReference type="Rhea" id="RHEA-COMP:17340"/>
        <dbReference type="ChEBI" id="CHEBI:33019"/>
        <dbReference type="ChEBI" id="CHEBI:61560"/>
        <dbReference type="ChEBI" id="CHEBI:173112"/>
        <dbReference type="EC" id="2.7.7.7"/>
    </reaction>
</comment>
<dbReference type="InterPro" id="IPR027417">
    <property type="entry name" value="P-loop_NTPase"/>
</dbReference>
<dbReference type="PANTHER" id="PTHR34388:SF1">
    <property type="entry name" value="DNA POLYMERASE III SUBUNIT DELTA"/>
    <property type="match status" value="1"/>
</dbReference>
<organism evidence="8 9">
    <name type="scientific">Microbaculum marinisediminis</name>
    <dbReference type="NCBI Taxonomy" id="2931392"/>
    <lineage>
        <taxon>Bacteria</taxon>
        <taxon>Pseudomonadati</taxon>
        <taxon>Pseudomonadota</taxon>
        <taxon>Alphaproteobacteria</taxon>
        <taxon>Hyphomicrobiales</taxon>
        <taxon>Tepidamorphaceae</taxon>
        <taxon>Microbaculum</taxon>
    </lineage>
</organism>
<dbReference type="PANTHER" id="PTHR34388">
    <property type="entry name" value="DNA POLYMERASE III SUBUNIT DELTA"/>
    <property type="match status" value="1"/>
</dbReference>
<evidence type="ECO:0000256" key="5">
    <source>
        <dbReference type="ARBA" id="ARBA00022932"/>
    </source>
</evidence>
<dbReference type="GO" id="GO:0006261">
    <property type="term" value="P:DNA-templated DNA replication"/>
    <property type="evidence" value="ECO:0007669"/>
    <property type="project" value="TreeGrafter"/>
</dbReference>
<sequence length="343" mass="36176">MTALKGDAVGRFLKRPDKPVALVYGPDTGLVGERARAIIDGFLGPDADPMARAVIEGDGLPGAPERLAEEAHSVPMFGGRRAIRVPAGSKNILPAVQPLLSDPPREAIVVIEGGDLKPSSPLRKAIEKSDQAVAIPCYVDDARAVETLITEEMTAAGLQVSPDARAALLRLLGGDRLASRGELRKLATYCHGGERVEIEDVGAVVGDASALELDVLIDSTALGDAGQADLVLRRCLAAGTAPGSIVSALSRHFMQLSEARLKIDRGATADAAMRELRPPVFFKRQNGFRRQLGLWSPEALGRALELIAATEASVRLEPDLADAMTSRALITLAGAARGPRQGR</sequence>
<dbReference type="GO" id="GO:0003887">
    <property type="term" value="F:DNA-directed DNA polymerase activity"/>
    <property type="evidence" value="ECO:0007669"/>
    <property type="project" value="UniProtKB-KW"/>
</dbReference>
<dbReference type="RefSeq" id="WP_261615789.1">
    <property type="nucleotide sequence ID" value="NZ_JALIDZ010000004.1"/>
</dbReference>
<accession>A0AAW5QYX4</accession>
<name>A0AAW5QYX4_9HYPH</name>
<dbReference type="EMBL" id="JALIDZ010000004">
    <property type="protein sequence ID" value="MCT8972220.1"/>
    <property type="molecule type" value="Genomic_DNA"/>
</dbReference>
<evidence type="ECO:0000256" key="7">
    <source>
        <dbReference type="ARBA" id="ARBA00049244"/>
    </source>
</evidence>
<dbReference type="AlphaFoldDB" id="A0AAW5QYX4"/>
<evidence type="ECO:0000256" key="3">
    <source>
        <dbReference type="ARBA" id="ARBA00022695"/>
    </source>
</evidence>